<name>A0A418V7W9_9DEIO</name>
<accession>A0A418V7W9</accession>
<protein>
    <submittedName>
        <fullName evidence="3">CHAD domain-containing protein</fullName>
    </submittedName>
</protein>
<dbReference type="InterPro" id="IPR038186">
    <property type="entry name" value="CHAD_dom_sf"/>
</dbReference>
<feature type="compositionally biased region" description="Basic and acidic residues" evidence="1">
    <location>
        <begin position="241"/>
        <end position="250"/>
    </location>
</feature>
<evidence type="ECO:0000313" key="4">
    <source>
        <dbReference type="Proteomes" id="UP000286287"/>
    </source>
</evidence>
<dbReference type="PROSITE" id="PS51708">
    <property type="entry name" value="CHAD"/>
    <property type="match status" value="1"/>
</dbReference>
<sequence length="250" mass="28589">MKGDEFRPLREALERGEPQAVHETRKLSRQVGAELSLDGAPRKARRAWRDLRRAVAPLRDHDVTGEHITSALKRLKAPLPEIAQFEQAWAEKRQGLLADLHLPELPRVPERPGNFKKKARSALLKQSQRLQEDAATVLKASDSVVWHEWRKALKQYRYTHEVLAPAPKILKDTLDALGRMQDAEVVLDAVAHDWPHGHQEALIKQESGARNRARRTVQKLWPELNAHFQEVQSRQGKLGKKGKEPRPEQP</sequence>
<feature type="region of interest" description="Disordered" evidence="1">
    <location>
        <begin position="230"/>
        <end position="250"/>
    </location>
</feature>
<dbReference type="Pfam" id="PF05235">
    <property type="entry name" value="CHAD"/>
    <property type="match status" value="1"/>
</dbReference>
<comment type="caution">
    <text evidence="3">The sequence shown here is derived from an EMBL/GenBank/DDBJ whole genome shotgun (WGS) entry which is preliminary data.</text>
</comment>
<dbReference type="EMBL" id="QYUJ01000014">
    <property type="protein sequence ID" value="RJF72171.1"/>
    <property type="molecule type" value="Genomic_DNA"/>
</dbReference>
<feature type="compositionally biased region" description="Basic and acidic residues" evidence="1">
    <location>
        <begin position="1"/>
        <end position="26"/>
    </location>
</feature>
<keyword evidence="4" id="KW-1185">Reference proteome</keyword>
<gene>
    <name evidence="3" type="ORF">D3875_12015</name>
</gene>
<dbReference type="AlphaFoldDB" id="A0A418V7W9"/>
<dbReference type="Gene3D" id="1.40.20.10">
    <property type="entry name" value="CHAD domain"/>
    <property type="match status" value="1"/>
</dbReference>
<organism evidence="3 4">
    <name type="scientific">Deinococcus cavernae</name>
    <dbReference type="NCBI Taxonomy" id="2320857"/>
    <lineage>
        <taxon>Bacteria</taxon>
        <taxon>Thermotogati</taxon>
        <taxon>Deinococcota</taxon>
        <taxon>Deinococci</taxon>
        <taxon>Deinococcales</taxon>
        <taxon>Deinococcaceae</taxon>
        <taxon>Deinococcus</taxon>
    </lineage>
</organism>
<dbReference type="PANTHER" id="PTHR39339">
    <property type="entry name" value="SLR1444 PROTEIN"/>
    <property type="match status" value="1"/>
</dbReference>
<dbReference type="InterPro" id="IPR007899">
    <property type="entry name" value="CHAD_dom"/>
</dbReference>
<dbReference type="RefSeq" id="WP_119764039.1">
    <property type="nucleotide sequence ID" value="NZ_QYUJ01000014.1"/>
</dbReference>
<reference evidence="3 4" key="1">
    <citation type="submission" date="2018-09" db="EMBL/GenBank/DDBJ databases">
        <authorList>
            <person name="Zhu H."/>
        </authorList>
    </citation>
    <scope>NUCLEOTIDE SEQUENCE [LARGE SCALE GENOMIC DNA]</scope>
    <source>
        <strain evidence="3 4">K2S05-167</strain>
    </source>
</reference>
<dbReference type="Proteomes" id="UP000286287">
    <property type="component" value="Unassembled WGS sequence"/>
</dbReference>
<evidence type="ECO:0000259" key="2">
    <source>
        <dbReference type="PROSITE" id="PS51708"/>
    </source>
</evidence>
<dbReference type="SMART" id="SM00880">
    <property type="entry name" value="CHAD"/>
    <property type="match status" value="1"/>
</dbReference>
<feature type="region of interest" description="Disordered" evidence="1">
    <location>
        <begin position="1"/>
        <end position="40"/>
    </location>
</feature>
<dbReference type="OrthoDB" id="65171at2"/>
<dbReference type="PANTHER" id="PTHR39339:SF1">
    <property type="entry name" value="CHAD DOMAIN-CONTAINING PROTEIN"/>
    <property type="match status" value="1"/>
</dbReference>
<proteinExistence type="predicted"/>
<evidence type="ECO:0000256" key="1">
    <source>
        <dbReference type="SAM" id="MobiDB-lite"/>
    </source>
</evidence>
<feature type="domain" description="CHAD" evidence="2">
    <location>
        <begin position="1"/>
        <end position="226"/>
    </location>
</feature>
<evidence type="ECO:0000313" key="3">
    <source>
        <dbReference type="EMBL" id="RJF72171.1"/>
    </source>
</evidence>